<organism evidence="1 2">
    <name type="scientific">Pectinatus haikarae</name>
    <dbReference type="NCBI Taxonomy" id="349096"/>
    <lineage>
        <taxon>Bacteria</taxon>
        <taxon>Bacillati</taxon>
        <taxon>Bacillota</taxon>
        <taxon>Negativicutes</taxon>
        <taxon>Selenomonadales</taxon>
        <taxon>Selenomonadaceae</taxon>
        <taxon>Pectinatus</taxon>
    </lineage>
</organism>
<evidence type="ECO:0000313" key="2">
    <source>
        <dbReference type="Proteomes" id="UP001239167"/>
    </source>
</evidence>
<reference evidence="1 2" key="1">
    <citation type="submission" date="2023-07" db="EMBL/GenBank/DDBJ databases">
        <title>Genomic Encyclopedia of Type Strains, Phase IV (KMG-IV): sequencing the most valuable type-strain genomes for metagenomic binning, comparative biology and taxonomic classification.</title>
        <authorList>
            <person name="Goeker M."/>
        </authorList>
    </citation>
    <scope>NUCLEOTIDE SEQUENCE [LARGE SCALE GENOMIC DNA]</scope>
    <source>
        <strain evidence="1 2">DSM 16980</strain>
    </source>
</reference>
<name>A0ABT9Y5W4_9FIRM</name>
<protein>
    <submittedName>
        <fullName evidence="1">Uncharacterized protein</fullName>
    </submittedName>
</protein>
<gene>
    <name evidence="1" type="ORF">J2S01_000942</name>
</gene>
<dbReference type="RefSeq" id="WP_307223231.1">
    <property type="nucleotide sequence ID" value="NZ_CP116940.1"/>
</dbReference>
<comment type="caution">
    <text evidence="1">The sequence shown here is derived from an EMBL/GenBank/DDBJ whole genome shotgun (WGS) entry which is preliminary data.</text>
</comment>
<accession>A0ABT9Y5W4</accession>
<dbReference type="EMBL" id="JAUSUE010000005">
    <property type="protein sequence ID" value="MDQ0203226.1"/>
    <property type="molecule type" value="Genomic_DNA"/>
</dbReference>
<proteinExistence type="predicted"/>
<keyword evidence="2" id="KW-1185">Reference proteome</keyword>
<dbReference type="Proteomes" id="UP001239167">
    <property type="component" value="Unassembled WGS sequence"/>
</dbReference>
<evidence type="ECO:0000313" key="1">
    <source>
        <dbReference type="EMBL" id="MDQ0203226.1"/>
    </source>
</evidence>
<sequence>MGNLLMWDREEELLKKLPDKILNSIAHGATMALVKFWLFSEVKPDDVTLDAGIDAI</sequence>